<dbReference type="AlphaFoldDB" id="A0A914YFP0"/>
<evidence type="ECO:0000256" key="1">
    <source>
        <dbReference type="SAM" id="MobiDB-lite"/>
    </source>
</evidence>
<dbReference type="WBParaSite" id="PSU_v2.g19114.t1">
    <property type="protein sequence ID" value="PSU_v2.g19114.t1"/>
    <property type="gene ID" value="PSU_v2.g19114"/>
</dbReference>
<keyword evidence="2" id="KW-1185">Reference proteome</keyword>
<accession>A0A914YFP0</accession>
<organism evidence="2 3">
    <name type="scientific">Panagrolaimus superbus</name>
    <dbReference type="NCBI Taxonomy" id="310955"/>
    <lineage>
        <taxon>Eukaryota</taxon>
        <taxon>Metazoa</taxon>
        <taxon>Ecdysozoa</taxon>
        <taxon>Nematoda</taxon>
        <taxon>Chromadorea</taxon>
        <taxon>Rhabditida</taxon>
        <taxon>Tylenchina</taxon>
        <taxon>Panagrolaimomorpha</taxon>
        <taxon>Panagrolaimoidea</taxon>
        <taxon>Panagrolaimidae</taxon>
        <taxon>Panagrolaimus</taxon>
    </lineage>
</organism>
<proteinExistence type="predicted"/>
<reference evidence="3" key="1">
    <citation type="submission" date="2022-11" db="UniProtKB">
        <authorList>
            <consortium name="WormBaseParasite"/>
        </authorList>
    </citation>
    <scope>IDENTIFICATION</scope>
</reference>
<dbReference type="Proteomes" id="UP000887577">
    <property type="component" value="Unplaced"/>
</dbReference>
<protein>
    <submittedName>
        <fullName evidence="3">Uncharacterized protein</fullName>
    </submittedName>
</protein>
<sequence>MSTENISTKNIRRENMIPENITPANTVPRGHKIVILKARTTLQKDGKMVRAVVMDFPQNKLEDVQLAKVFHEVVQVAFDQLHAVNDPSVQLDPNDI</sequence>
<feature type="region of interest" description="Disordered" evidence="1">
    <location>
        <begin position="1"/>
        <end position="24"/>
    </location>
</feature>
<name>A0A914YFP0_9BILA</name>
<evidence type="ECO:0000313" key="3">
    <source>
        <dbReference type="WBParaSite" id="PSU_v2.g19114.t1"/>
    </source>
</evidence>
<evidence type="ECO:0000313" key="2">
    <source>
        <dbReference type="Proteomes" id="UP000887577"/>
    </source>
</evidence>